<keyword evidence="3" id="KW-1185">Reference proteome</keyword>
<dbReference type="GO" id="GO:0003755">
    <property type="term" value="F:peptidyl-prolyl cis-trans isomerase activity"/>
    <property type="evidence" value="ECO:0007669"/>
    <property type="project" value="InterPro"/>
</dbReference>
<dbReference type="AlphaFoldDB" id="A0AA96K4Q3"/>
<dbReference type="Proteomes" id="UP001302494">
    <property type="component" value="Chromosome"/>
</dbReference>
<evidence type="ECO:0000313" key="3">
    <source>
        <dbReference type="Proteomes" id="UP001302494"/>
    </source>
</evidence>
<dbReference type="Pfam" id="PF13145">
    <property type="entry name" value="Rotamase_2"/>
    <property type="match status" value="1"/>
</dbReference>
<dbReference type="EMBL" id="CP116968">
    <property type="protein sequence ID" value="WNM63584.1"/>
    <property type="molecule type" value="Genomic_DNA"/>
</dbReference>
<keyword evidence="2" id="KW-0413">Isomerase</keyword>
<gene>
    <name evidence="2" type="ORF">PQG83_07470</name>
</gene>
<feature type="domain" description="PpiC" evidence="1">
    <location>
        <begin position="28"/>
        <end position="75"/>
    </location>
</feature>
<name>A0AA96K4Q3_9BACT</name>
<dbReference type="InterPro" id="IPR000297">
    <property type="entry name" value="PPIase_PpiC"/>
</dbReference>
<organism evidence="2 3">
    <name type="scientific">Candidatus Nitrospira neomarina</name>
    <dbReference type="NCBI Taxonomy" id="3020899"/>
    <lineage>
        <taxon>Bacteria</taxon>
        <taxon>Pseudomonadati</taxon>
        <taxon>Nitrospirota</taxon>
        <taxon>Nitrospiria</taxon>
        <taxon>Nitrospirales</taxon>
        <taxon>Nitrospiraceae</taxon>
        <taxon>Nitrospira</taxon>
    </lineage>
</organism>
<sequence length="112" mass="12653">MELRQSFTKNFRVSLNQGVCPPEQVTAVFGTTFAETLLLLTPGFWEGPIESGLGWNIVWVESITPGHPPAFEEIEPDIKTQWREKQRIKSIRRTFEAIIPLRGGPASRACDQ</sequence>
<evidence type="ECO:0000313" key="2">
    <source>
        <dbReference type="EMBL" id="WNM63584.1"/>
    </source>
</evidence>
<evidence type="ECO:0000259" key="1">
    <source>
        <dbReference type="Pfam" id="PF13145"/>
    </source>
</evidence>
<accession>A0AA96K4Q3</accession>
<reference evidence="2 3" key="1">
    <citation type="submission" date="2023-01" db="EMBL/GenBank/DDBJ databases">
        <title>Cultivation and genomic characterization of new, ubiquitous marine nitrite-oxidizing bacteria from the Nitrospirales.</title>
        <authorList>
            <person name="Mueller A.J."/>
            <person name="Daebeler A."/>
            <person name="Herbold C.W."/>
            <person name="Kirkegaard R.H."/>
            <person name="Daims H."/>
        </authorList>
    </citation>
    <scope>NUCLEOTIDE SEQUENCE [LARGE SCALE GENOMIC DNA]</scope>
    <source>
        <strain evidence="2 3">DK</strain>
    </source>
</reference>
<proteinExistence type="predicted"/>
<dbReference type="RefSeq" id="WP_312748273.1">
    <property type="nucleotide sequence ID" value="NZ_CP116968.1"/>
</dbReference>
<protein>
    <submittedName>
        <fullName evidence="2">Peptidylprolyl isomerase</fullName>
    </submittedName>
</protein>
<dbReference type="KEGG" id="nneo:PQG83_07470"/>